<dbReference type="Pfam" id="PF10502">
    <property type="entry name" value="Peptidase_S26"/>
    <property type="match status" value="1"/>
</dbReference>
<feature type="transmembrane region" description="Helical" evidence="1">
    <location>
        <begin position="6"/>
        <end position="26"/>
    </location>
</feature>
<evidence type="ECO:0000256" key="1">
    <source>
        <dbReference type="SAM" id="Phobius"/>
    </source>
</evidence>
<dbReference type="EMBL" id="FUWJ01000001">
    <property type="protein sequence ID" value="SJZ60642.1"/>
    <property type="molecule type" value="Genomic_DNA"/>
</dbReference>
<accession>A0A1T4M142</accession>
<dbReference type="GO" id="GO:0004252">
    <property type="term" value="F:serine-type endopeptidase activity"/>
    <property type="evidence" value="ECO:0007669"/>
    <property type="project" value="InterPro"/>
</dbReference>
<dbReference type="OrthoDB" id="5360818at2"/>
<evidence type="ECO:0000313" key="4">
    <source>
        <dbReference type="Proteomes" id="UP000190092"/>
    </source>
</evidence>
<dbReference type="GO" id="GO:0006465">
    <property type="term" value="P:signal peptide processing"/>
    <property type="evidence" value="ECO:0007669"/>
    <property type="project" value="InterPro"/>
</dbReference>
<gene>
    <name evidence="3" type="ORF">SAMN02745126_01817</name>
</gene>
<name>A0A1T4M142_9HYPH</name>
<proteinExistence type="predicted"/>
<dbReference type="Gene3D" id="2.10.109.10">
    <property type="entry name" value="Umud Fragment, subunit A"/>
    <property type="match status" value="1"/>
</dbReference>
<evidence type="ECO:0000259" key="2">
    <source>
        <dbReference type="Pfam" id="PF10502"/>
    </source>
</evidence>
<keyword evidence="4" id="KW-1185">Reference proteome</keyword>
<sequence>MTRFGYIVTTSFAVVAVGVLSCLPVAPKLIWNASASVPLGLYSIAPARHLEVTDLVAIRTPEPLASFMAERRYLPRGVPLMKRIAAIAGQQVCRDGAHITIDGIDMGDALARDRAGRSLPSWQGCRRIADGEIFLMNWAAPDSMDGRYFGPLSTNTIIGRAIPLWTDEDGDGRFEWRAATR</sequence>
<reference evidence="4" key="1">
    <citation type="submission" date="2017-02" db="EMBL/GenBank/DDBJ databases">
        <authorList>
            <person name="Varghese N."/>
            <person name="Submissions S."/>
        </authorList>
    </citation>
    <scope>NUCLEOTIDE SEQUENCE [LARGE SCALE GENOMIC DNA]</scope>
    <source>
        <strain evidence="4">ATCC 27094</strain>
    </source>
</reference>
<evidence type="ECO:0000313" key="3">
    <source>
        <dbReference type="EMBL" id="SJZ60642.1"/>
    </source>
</evidence>
<dbReference type="STRING" id="225324.SAMN02745126_01817"/>
<feature type="domain" description="Peptidase S26" evidence="2">
    <location>
        <begin position="6"/>
        <end position="165"/>
    </location>
</feature>
<keyword evidence="1" id="KW-1133">Transmembrane helix</keyword>
<protein>
    <submittedName>
        <fullName evidence="3">Conjugative transfer signal peptidase TraF</fullName>
    </submittedName>
</protein>
<keyword evidence="1" id="KW-0812">Transmembrane</keyword>
<dbReference type="InterPro" id="IPR036286">
    <property type="entry name" value="LexA/Signal_pep-like_sf"/>
</dbReference>
<dbReference type="AlphaFoldDB" id="A0A1T4M142"/>
<dbReference type="Proteomes" id="UP000190092">
    <property type="component" value="Unassembled WGS sequence"/>
</dbReference>
<dbReference type="PROSITE" id="PS51257">
    <property type="entry name" value="PROKAR_LIPOPROTEIN"/>
    <property type="match status" value="1"/>
</dbReference>
<dbReference type="RefSeq" id="WP_085933400.1">
    <property type="nucleotide sequence ID" value="NZ_FUWJ01000001.1"/>
</dbReference>
<keyword evidence="1" id="KW-0472">Membrane</keyword>
<organism evidence="3 4">
    <name type="scientific">Enhydrobacter aerosaccus</name>
    <dbReference type="NCBI Taxonomy" id="225324"/>
    <lineage>
        <taxon>Bacteria</taxon>
        <taxon>Pseudomonadati</taxon>
        <taxon>Pseudomonadota</taxon>
        <taxon>Alphaproteobacteria</taxon>
        <taxon>Hyphomicrobiales</taxon>
        <taxon>Enhydrobacter</taxon>
    </lineage>
</organism>
<dbReference type="SUPFAM" id="SSF51306">
    <property type="entry name" value="LexA/Signal peptidase"/>
    <property type="match status" value="1"/>
</dbReference>
<dbReference type="InterPro" id="IPR019533">
    <property type="entry name" value="Peptidase_S26"/>
</dbReference>